<dbReference type="EMBL" id="QXTE01026223">
    <property type="protein sequence ID" value="TFJ94854.1"/>
    <property type="molecule type" value="Genomic_DNA"/>
</dbReference>
<reference evidence="5 6" key="1">
    <citation type="submission" date="2019-04" db="EMBL/GenBank/DDBJ databases">
        <title>Draft genome of the big-headed turtle Platysternon megacephalum.</title>
        <authorList>
            <person name="Gong S."/>
        </authorList>
    </citation>
    <scope>NUCLEOTIDE SEQUENCE [LARGE SCALE GENOMIC DNA]</scope>
    <source>
        <strain evidence="5">DO16091913</strain>
        <tissue evidence="5">Muscle</tissue>
    </source>
</reference>
<evidence type="ECO:0000259" key="4">
    <source>
        <dbReference type="PROSITE" id="PS50893"/>
    </source>
</evidence>
<keyword evidence="1" id="KW-0813">Transport</keyword>
<keyword evidence="6" id="KW-1185">Reference proteome</keyword>
<evidence type="ECO:0000313" key="5">
    <source>
        <dbReference type="EMBL" id="TFJ94854.1"/>
    </source>
</evidence>
<dbReference type="Pfam" id="PF12399">
    <property type="entry name" value="BCA_ABC_TP_C"/>
    <property type="match status" value="1"/>
</dbReference>
<evidence type="ECO:0000313" key="6">
    <source>
        <dbReference type="Proteomes" id="UP000297703"/>
    </source>
</evidence>
<reference evidence="5 6" key="2">
    <citation type="submission" date="2019-04" db="EMBL/GenBank/DDBJ databases">
        <title>The genome sequence of big-headed turtle.</title>
        <authorList>
            <person name="Gong S."/>
        </authorList>
    </citation>
    <scope>NUCLEOTIDE SEQUENCE [LARGE SCALE GENOMIC DNA]</scope>
    <source>
        <strain evidence="5">DO16091913</strain>
        <tissue evidence="5">Muscle</tissue>
    </source>
</reference>
<proteinExistence type="predicted"/>
<accession>A0A4D9DBG7</accession>
<dbReference type="AlphaFoldDB" id="A0A4D9DBG7"/>
<evidence type="ECO:0000256" key="1">
    <source>
        <dbReference type="ARBA" id="ARBA00022448"/>
    </source>
</evidence>
<dbReference type="PANTHER" id="PTHR45772:SF2">
    <property type="entry name" value="ABC TRANSPORTER ATP-BINDING PROTEIN"/>
    <property type="match status" value="1"/>
</dbReference>
<protein>
    <submittedName>
        <fullName evidence="5">2-aminobenzoate-CoA ligase</fullName>
    </submittedName>
</protein>
<dbReference type="Gene3D" id="3.40.50.300">
    <property type="entry name" value="P-loop containing nucleotide triphosphate hydrolases"/>
    <property type="match status" value="1"/>
</dbReference>
<feature type="domain" description="ABC transporter" evidence="4">
    <location>
        <begin position="1"/>
        <end position="224"/>
    </location>
</feature>
<dbReference type="Pfam" id="PF00005">
    <property type="entry name" value="ABC_tran"/>
    <property type="match status" value="1"/>
</dbReference>
<dbReference type="Proteomes" id="UP000297703">
    <property type="component" value="Unassembled WGS sequence"/>
</dbReference>
<sequence>MRVGEILAVIGPNGAGKSTLFNLISGVLPVTDGTITFLGQPIERLSGRDAARLGLVRTFQHVNLLADLSVLENVALGAHLRGGKGVIAASLRLDRAEEARLLAEATRQAARVGLGDRLHDAAGALPLGSQRLIEIARALAADPVLLLLDEPAAGLRHREKQALAALLGELRAAGMSILLVEHDMDFVMKLVDRVVVLNFGQKIAEGAPCAVQSNPAVIDAYLGGVA</sequence>
<dbReference type="SUPFAM" id="SSF52540">
    <property type="entry name" value="P-loop containing nucleoside triphosphate hydrolases"/>
    <property type="match status" value="1"/>
</dbReference>
<dbReference type="PROSITE" id="PS50893">
    <property type="entry name" value="ABC_TRANSPORTER_2"/>
    <property type="match status" value="1"/>
</dbReference>
<keyword evidence="2" id="KW-0547">Nucleotide-binding</keyword>
<evidence type="ECO:0000256" key="2">
    <source>
        <dbReference type="ARBA" id="ARBA00022741"/>
    </source>
</evidence>
<comment type="caution">
    <text evidence="5">The sequence shown here is derived from an EMBL/GenBank/DDBJ whole genome shotgun (WGS) entry which is preliminary data.</text>
</comment>
<gene>
    <name evidence="5" type="ORF">DR999_PMT23935</name>
</gene>
<evidence type="ECO:0000256" key="3">
    <source>
        <dbReference type="ARBA" id="ARBA00022840"/>
    </source>
</evidence>
<keyword evidence="3" id="KW-0067">ATP-binding</keyword>
<dbReference type="InterPro" id="IPR027417">
    <property type="entry name" value="P-loop_NTPase"/>
</dbReference>
<dbReference type="CDD" id="cd03219">
    <property type="entry name" value="ABC_Mj1267_LivG_branched"/>
    <property type="match status" value="1"/>
</dbReference>
<dbReference type="GO" id="GO:0016887">
    <property type="term" value="F:ATP hydrolysis activity"/>
    <property type="evidence" value="ECO:0007669"/>
    <property type="project" value="InterPro"/>
</dbReference>
<dbReference type="GO" id="GO:0016874">
    <property type="term" value="F:ligase activity"/>
    <property type="evidence" value="ECO:0007669"/>
    <property type="project" value="UniProtKB-KW"/>
</dbReference>
<dbReference type="SMART" id="SM00382">
    <property type="entry name" value="AAA"/>
    <property type="match status" value="1"/>
</dbReference>
<dbReference type="GO" id="GO:0005886">
    <property type="term" value="C:plasma membrane"/>
    <property type="evidence" value="ECO:0007669"/>
    <property type="project" value="TreeGrafter"/>
</dbReference>
<dbReference type="InterPro" id="IPR051120">
    <property type="entry name" value="ABC_AA/LPS_Transport"/>
</dbReference>
<dbReference type="OrthoDB" id="10066718at2759"/>
<dbReference type="InterPro" id="IPR032823">
    <property type="entry name" value="BCA_ABC_TP_C"/>
</dbReference>
<dbReference type="STRING" id="55544.A0A4D9DBG7"/>
<name>A0A4D9DBG7_9SAUR</name>
<dbReference type="PANTHER" id="PTHR45772">
    <property type="entry name" value="CONSERVED COMPONENT OF ABC TRANSPORTER FOR NATURAL AMINO ACIDS-RELATED"/>
    <property type="match status" value="1"/>
</dbReference>
<dbReference type="InterPro" id="IPR003439">
    <property type="entry name" value="ABC_transporter-like_ATP-bd"/>
</dbReference>
<organism evidence="5 6">
    <name type="scientific">Platysternon megacephalum</name>
    <name type="common">big-headed turtle</name>
    <dbReference type="NCBI Taxonomy" id="55544"/>
    <lineage>
        <taxon>Eukaryota</taxon>
        <taxon>Metazoa</taxon>
        <taxon>Chordata</taxon>
        <taxon>Craniata</taxon>
        <taxon>Vertebrata</taxon>
        <taxon>Euteleostomi</taxon>
        <taxon>Archelosauria</taxon>
        <taxon>Testudinata</taxon>
        <taxon>Testudines</taxon>
        <taxon>Cryptodira</taxon>
        <taxon>Durocryptodira</taxon>
        <taxon>Testudinoidea</taxon>
        <taxon>Platysternidae</taxon>
        <taxon>Platysternon</taxon>
    </lineage>
</organism>
<keyword evidence="5" id="KW-0436">Ligase</keyword>
<dbReference type="InterPro" id="IPR003593">
    <property type="entry name" value="AAA+_ATPase"/>
</dbReference>
<dbReference type="GO" id="GO:0005524">
    <property type="term" value="F:ATP binding"/>
    <property type="evidence" value="ECO:0007669"/>
    <property type="project" value="UniProtKB-KW"/>
</dbReference>